<feature type="compositionally biased region" description="Polar residues" evidence="1">
    <location>
        <begin position="321"/>
        <end position="350"/>
    </location>
</feature>
<dbReference type="Pfam" id="PF19037">
    <property type="entry name" value="Fuz_longin_2"/>
    <property type="match status" value="1"/>
</dbReference>
<evidence type="ECO:0000259" key="2">
    <source>
        <dbReference type="Pfam" id="PF19037"/>
    </source>
</evidence>
<dbReference type="InterPro" id="IPR026053">
    <property type="entry name" value="HPS1"/>
</dbReference>
<feature type="region of interest" description="Disordered" evidence="1">
    <location>
        <begin position="220"/>
        <end position="282"/>
    </location>
</feature>
<feature type="compositionally biased region" description="Polar residues" evidence="1">
    <location>
        <begin position="256"/>
        <end position="276"/>
    </location>
</feature>
<dbReference type="GO" id="GO:0031085">
    <property type="term" value="C:BLOC-3 complex"/>
    <property type="evidence" value="ECO:0007669"/>
    <property type="project" value="TreeGrafter"/>
</dbReference>
<feature type="domain" description="FUZ/MON1/HPS1 second Longin" evidence="2">
    <location>
        <begin position="49"/>
        <end position="103"/>
    </location>
</feature>
<evidence type="ECO:0000313" key="5">
    <source>
        <dbReference type="Proteomes" id="UP000245119"/>
    </source>
</evidence>
<dbReference type="PANTHER" id="PTHR12761">
    <property type="entry name" value="HERMANSKY-PUDLAK SYNDROME PROTEIN 1"/>
    <property type="match status" value="1"/>
</dbReference>
<evidence type="ECO:0000259" key="3">
    <source>
        <dbReference type="Pfam" id="PF19038"/>
    </source>
</evidence>
<organism evidence="4 5">
    <name type="scientific">Pomacea canaliculata</name>
    <name type="common">Golden apple snail</name>
    <dbReference type="NCBI Taxonomy" id="400727"/>
    <lineage>
        <taxon>Eukaryota</taxon>
        <taxon>Metazoa</taxon>
        <taxon>Spiralia</taxon>
        <taxon>Lophotrochozoa</taxon>
        <taxon>Mollusca</taxon>
        <taxon>Gastropoda</taxon>
        <taxon>Caenogastropoda</taxon>
        <taxon>Architaenioglossa</taxon>
        <taxon>Ampullarioidea</taxon>
        <taxon>Ampullariidae</taxon>
        <taxon>Pomacea</taxon>
    </lineage>
</organism>
<evidence type="ECO:0000313" key="4">
    <source>
        <dbReference type="EMBL" id="PVD30652.1"/>
    </source>
</evidence>
<sequence>MLSRAHVLAQKGKDLALERLHVNQMVSEKCVELLERAVRKVQVSSDHPTQHAFLLVNTKLLALYSKRGSFELQPADILLTILLAQDIFPSTDKLEDLMALAPSYPAHERQHQPRKSTRQSMPLVPADGDKSEDGEEEYHSAPTTPSDNRSHTPHTDKDARSPVPSDVAAAAVVRSAAALLAGKVWKEVGTSDDDMDERSAMPSGKNVPIVAAVINSAAAFSDGDSDKEERNPNRVAASGNNESIRDANGDTHMMTDVTSHKSASLENKGSHGSSVVETDAGYPSLSPHNYTTFPTKFGTSYSQQESLLRSSHYLPEERQRSNSSSHGSVPYTEQSSSIPEETTTAGSGSHSGREHSAQTSAIGTTDRATYWPHTVFLQTALSLYAPHTLHCAQILPGIILVVVSQNSRHTMADPLSQVHGIIQDVMQGRREKLNHSQSLHVYDVILSLLNKVHQWVKKTVGRMKTVSSDLQARWEREEMKTRFVRYLEQETNLPLPPDLDSALTEFQKRLKDLFQQLFLLPSSASSDHSLFVSRSIVSKMKVYIQEELMDYRDYLSVKAQRNITMTSYLDDFPGLVHFIYVDRHYHQMMAPSLNIISDQGKMDATVFFKEKIWNMFSYMMKKLQKGYTTVLMRDGDFYFSYFIWFEDRNGNPLPVQEPYKPTPDTPIPGILPGSFYRRLVRQCFPLNTDGDPHCHEMFMMHIGLVTPQYVAMHCRRLAKKLWEMSGEAFTSVNLL</sequence>
<feature type="domain" description="FUZ/MON1/HPS1 third Longin" evidence="3">
    <location>
        <begin position="574"/>
        <end position="723"/>
    </location>
</feature>
<dbReference type="InterPro" id="IPR043971">
    <property type="entry name" value="FUZ/MON1/HPS1_longin_2"/>
</dbReference>
<dbReference type="AlphaFoldDB" id="A0A2T7PB69"/>
<protein>
    <recommendedName>
        <fullName evidence="6">FUZ/MON1/HPS1 third Longin domain-containing protein</fullName>
    </recommendedName>
</protein>
<feature type="region of interest" description="Disordered" evidence="1">
    <location>
        <begin position="315"/>
        <end position="361"/>
    </location>
</feature>
<dbReference type="EMBL" id="PZQS01000005">
    <property type="protein sequence ID" value="PVD30652.1"/>
    <property type="molecule type" value="Genomic_DNA"/>
</dbReference>
<dbReference type="Pfam" id="PF19038">
    <property type="entry name" value="Fuz_longin_3"/>
    <property type="match status" value="1"/>
</dbReference>
<dbReference type="Proteomes" id="UP000245119">
    <property type="component" value="Linkage Group LG5"/>
</dbReference>
<gene>
    <name evidence="4" type="ORF">C0Q70_09925</name>
</gene>
<dbReference type="GO" id="GO:0016192">
    <property type="term" value="P:vesicle-mediated transport"/>
    <property type="evidence" value="ECO:0007669"/>
    <property type="project" value="InterPro"/>
</dbReference>
<evidence type="ECO:0008006" key="6">
    <source>
        <dbReference type="Google" id="ProtNLM"/>
    </source>
</evidence>
<keyword evidence="5" id="KW-1185">Reference proteome</keyword>
<feature type="compositionally biased region" description="Basic and acidic residues" evidence="1">
    <location>
        <begin position="148"/>
        <end position="160"/>
    </location>
</feature>
<dbReference type="OrthoDB" id="10255234at2759"/>
<dbReference type="InterPro" id="IPR043970">
    <property type="entry name" value="FUZ/MON1/HPS1_longin_3"/>
</dbReference>
<dbReference type="GO" id="GO:0005085">
    <property type="term" value="F:guanyl-nucleotide exchange factor activity"/>
    <property type="evidence" value="ECO:0007669"/>
    <property type="project" value="TreeGrafter"/>
</dbReference>
<comment type="caution">
    <text evidence="4">The sequence shown here is derived from an EMBL/GenBank/DDBJ whole genome shotgun (WGS) entry which is preliminary data.</text>
</comment>
<name>A0A2T7PB69_POMCA</name>
<proteinExistence type="predicted"/>
<evidence type="ECO:0000256" key="1">
    <source>
        <dbReference type="SAM" id="MobiDB-lite"/>
    </source>
</evidence>
<dbReference type="PANTHER" id="PTHR12761:SF1">
    <property type="entry name" value="BLOC-3 COMPLEX MEMBER HPS1"/>
    <property type="match status" value="1"/>
</dbReference>
<reference evidence="4 5" key="1">
    <citation type="submission" date="2018-04" db="EMBL/GenBank/DDBJ databases">
        <title>The genome of golden apple snail Pomacea canaliculata provides insight into stress tolerance and invasive adaptation.</title>
        <authorList>
            <person name="Liu C."/>
            <person name="Liu B."/>
            <person name="Ren Y."/>
            <person name="Zhang Y."/>
            <person name="Wang H."/>
            <person name="Li S."/>
            <person name="Jiang F."/>
            <person name="Yin L."/>
            <person name="Zhang G."/>
            <person name="Qian W."/>
            <person name="Fan W."/>
        </authorList>
    </citation>
    <scope>NUCLEOTIDE SEQUENCE [LARGE SCALE GENOMIC DNA]</scope>
    <source>
        <strain evidence="4">SZHN2017</strain>
        <tissue evidence="4">Muscle</tissue>
    </source>
</reference>
<accession>A0A2T7PB69</accession>
<feature type="region of interest" description="Disordered" evidence="1">
    <location>
        <begin position="104"/>
        <end position="166"/>
    </location>
</feature>
<dbReference type="STRING" id="400727.A0A2T7PB69"/>